<accession>A0A7C4FCF6</accession>
<organism evidence="1">
    <name type="scientific">Thermofilum pendens</name>
    <dbReference type="NCBI Taxonomy" id="2269"/>
    <lineage>
        <taxon>Archaea</taxon>
        <taxon>Thermoproteota</taxon>
        <taxon>Thermoprotei</taxon>
        <taxon>Thermofilales</taxon>
        <taxon>Thermofilaceae</taxon>
        <taxon>Thermofilum</taxon>
    </lineage>
</organism>
<sequence>MKEALFAIKGVTCEELMELLNGTWSAGEEFLLKTAGYFYPVRLELRFTPLGDSCRVVHVKIKSSGRRFWGETFVVCCQEGERTLLKVLRGRGVGRIGADNLGYRILEFLRSRLEFTIEEVSVF</sequence>
<dbReference type="AlphaFoldDB" id="A0A7C4FCF6"/>
<comment type="caution">
    <text evidence="1">The sequence shown here is derived from an EMBL/GenBank/DDBJ whole genome shotgun (WGS) entry which is preliminary data.</text>
</comment>
<protein>
    <submittedName>
        <fullName evidence="1">Uncharacterized protein</fullName>
    </submittedName>
</protein>
<gene>
    <name evidence="1" type="ORF">ENV17_03035</name>
</gene>
<name>A0A7C4FCF6_THEPE</name>
<proteinExistence type="predicted"/>
<reference evidence="1" key="1">
    <citation type="journal article" date="2020" name="mSystems">
        <title>Genome- and Community-Level Interaction Insights into Carbon Utilization and Element Cycling Functions of Hydrothermarchaeota in Hydrothermal Sediment.</title>
        <authorList>
            <person name="Zhou Z."/>
            <person name="Liu Y."/>
            <person name="Xu W."/>
            <person name="Pan J."/>
            <person name="Luo Z.H."/>
            <person name="Li M."/>
        </authorList>
    </citation>
    <scope>NUCLEOTIDE SEQUENCE [LARGE SCALE GENOMIC DNA]</scope>
    <source>
        <strain evidence="1">SpSt-735</strain>
    </source>
</reference>
<dbReference type="EMBL" id="DTFI01000078">
    <property type="protein sequence ID" value="HGI43345.1"/>
    <property type="molecule type" value="Genomic_DNA"/>
</dbReference>
<evidence type="ECO:0000313" key="1">
    <source>
        <dbReference type="EMBL" id="HGI43345.1"/>
    </source>
</evidence>